<name>A0A6A6ME53_HEVBR</name>
<evidence type="ECO:0000256" key="4">
    <source>
        <dbReference type="ARBA" id="ARBA00022833"/>
    </source>
</evidence>
<keyword evidence="5" id="KW-0106">Calcium</keyword>
<organism evidence="10 11">
    <name type="scientific">Hevea brasiliensis</name>
    <name type="common">Para rubber tree</name>
    <name type="synonym">Siphonia brasiliensis</name>
    <dbReference type="NCBI Taxonomy" id="3981"/>
    <lineage>
        <taxon>Eukaryota</taxon>
        <taxon>Viridiplantae</taxon>
        <taxon>Streptophyta</taxon>
        <taxon>Embryophyta</taxon>
        <taxon>Tracheophyta</taxon>
        <taxon>Spermatophyta</taxon>
        <taxon>Magnoliopsida</taxon>
        <taxon>eudicotyledons</taxon>
        <taxon>Gunneridae</taxon>
        <taxon>Pentapetalae</taxon>
        <taxon>rosids</taxon>
        <taxon>fabids</taxon>
        <taxon>Malpighiales</taxon>
        <taxon>Euphorbiaceae</taxon>
        <taxon>Crotonoideae</taxon>
        <taxon>Micrandreae</taxon>
        <taxon>Hevea</taxon>
    </lineage>
</organism>
<dbReference type="SUPFAM" id="SSF49562">
    <property type="entry name" value="C2 domain (Calcium/lipid-binding domain, CaLB)"/>
    <property type="match status" value="1"/>
</dbReference>
<reference evidence="10 11" key="1">
    <citation type="journal article" date="2020" name="Mol. Plant">
        <title>The Chromosome-Based Rubber Tree Genome Provides New Insights into Spurge Genome Evolution and Rubber Biosynthesis.</title>
        <authorList>
            <person name="Liu J."/>
            <person name="Shi C."/>
            <person name="Shi C.C."/>
            <person name="Li W."/>
            <person name="Zhang Q.J."/>
            <person name="Zhang Y."/>
            <person name="Li K."/>
            <person name="Lu H.F."/>
            <person name="Shi C."/>
            <person name="Zhu S.T."/>
            <person name="Xiao Z.Y."/>
            <person name="Nan H."/>
            <person name="Yue Y."/>
            <person name="Zhu X.G."/>
            <person name="Wu Y."/>
            <person name="Hong X.N."/>
            <person name="Fan G.Y."/>
            <person name="Tong Y."/>
            <person name="Zhang D."/>
            <person name="Mao C.L."/>
            <person name="Liu Y.L."/>
            <person name="Hao S.J."/>
            <person name="Liu W.Q."/>
            <person name="Lv M.Q."/>
            <person name="Zhang H.B."/>
            <person name="Liu Y."/>
            <person name="Hu-Tang G.R."/>
            <person name="Wang J.P."/>
            <person name="Wang J.H."/>
            <person name="Sun Y.H."/>
            <person name="Ni S.B."/>
            <person name="Chen W.B."/>
            <person name="Zhang X.C."/>
            <person name="Jiao Y.N."/>
            <person name="Eichler E.E."/>
            <person name="Li G.H."/>
            <person name="Liu X."/>
            <person name="Gao L.Z."/>
        </authorList>
    </citation>
    <scope>NUCLEOTIDE SEQUENCE [LARGE SCALE GENOMIC DNA]</scope>
    <source>
        <strain evidence="11">cv. GT1</strain>
        <tissue evidence="10">Leaf</tissue>
    </source>
</reference>
<dbReference type="InterPro" id="IPR001164">
    <property type="entry name" value="ArfGAP_dom"/>
</dbReference>
<keyword evidence="4" id="KW-0862">Zinc</keyword>
<dbReference type="Gene3D" id="1.10.220.150">
    <property type="entry name" value="Arf GTPase activating protein"/>
    <property type="match status" value="1"/>
</dbReference>
<dbReference type="GO" id="GO:0005096">
    <property type="term" value="F:GTPase activator activity"/>
    <property type="evidence" value="ECO:0007669"/>
    <property type="project" value="UniProtKB-KW"/>
</dbReference>
<evidence type="ECO:0000313" key="11">
    <source>
        <dbReference type="Proteomes" id="UP000467840"/>
    </source>
</evidence>
<dbReference type="PANTHER" id="PTHR46220">
    <property type="entry name" value="ADP-RIBOSYLATION FACTOR GTPASE-ACTIVATING PROTEIN AGD12"/>
    <property type="match status" value="1"/>
</dbReference>
<dbReference type="Gene3D" id="2.60.40.150">
    <property type="entry name" value="C2 domain"/>
    <property type="match status" value="1"/>
</dbReference>
<evidence type="ECO:0000259" key="9">
    <source>
        <dbReference type="PROSITE" id="PS51384"/>
    </source>
</evidence>
<dbReference type="PROSITE" id="PS50115">
    <property type="entry name" value="ARFGAP"/>
    <property type="match status" value="1"/>
</dbReference>
<dbReference type="CDD" id="cd04038">
    <property type="entry name" value="C2_ArfGAP"/>
    <property type="match status" value="1"/>
</dbReference>
<dbReference type="FunFam" id="2.60.40.150:FF:000190">
    <property type="entry name" value="ADP-ribosylation factor GTPase-activating protein AGD12"/>
    <property type="match status" value="1"/>
</dbReference>
<dbReference type="Pfam" id="PF01412">
    <property type="entry name" value="ArfGap"/>
    <property type="match status" value="1"/>
</dbReference>
<dbReference type="InterPro" id="IPR044518">
    <property type="entry name" value="ARF_GAP_AGD11/12/13"/>
</dbReference>
<dbReference type="InterPro" id="IPR037278">
    <property type="entry name" value="ARFGAP/RecO"/>
</dbReference>
<dbReference type="FunFam" id="1.10.220.150:FF:000009">
    <property type="entry name" value="stromal membrane-associated protein 1 isoform X1"/>
    <property type="match status" value="1"/>
</dbReference>
<feature type="domain" description="C2" evidence="7">
    <location>
        <begin position="396"/>
        <end position="514"/>
    </location>
</feature>
<dbReference type="PROSITE" id="PS50004">
    <property type="entry name" value="C2"/>
    <property type="match status" value="1"/>
</dbReference>
<dbReference type="InterPro" id="IPR000008">
    <property type="entry name" value="C2_dom"/>
</dbReference>
<dbReference type="InterPro" id="IPR017927">
    <property type="entry name" value="FAD-bd_FR_type"/>
</dbReference>
<dbReference type="CDD" id="cd08204">
    <property type="entry name" value="ArfGap"/>
    <property type="match status" value="1"/>
</dbReference>
<keyword evidence="2" id="KW-0479">Metal-binding</keyword>
<sequence>MAQCHQVYYSHRMSKGALVRALSITVFIGFFCCSRWKQFHSAKSGSQAQSISFSDKSWAFSLALDLKSRNAQLQNRYIICMSVQQASRSKVAVSPLELEDAKEPPLNLCKPKEPYTATIVSVERLVGPKAPGETCHIVIDHGGNVPYWEGQSYGVILLSLQPFLSTIGLQFLWLRILFFNSDLLLVSNLAKVGENPKKPGAPHNVRLYSIASTRYGDNFDGKTATLCVRRALYYDPETGKEDPSKSGICSNFLCNSKPGDKVQITANTDSLLYDDEFTKFLQDYPYHFRYDKALSKNKRTGAEERCKRRLKELLQQSDNRFCADCGAPDPKWASANIGVFICLKCCGVHRSLGTHVSKVLSVTLDEWSDDEIDAMVEVGGNSAANAIYEAFIPEGVQSCDQMQIMEEGMVEFIGLLKIKIKNGTNLAIRDMMSSDPYVVLTLGKQTVQTTVVRSNLNPVWNEELMLSVPQDFGPVKLDVFDHDTFSADDIMGEAELDIQPLITAAMAFGDPEMFGNMQIGKWLKSHDNALIDDSIINIVDGKVKQEVSLKLQNVECGELELELEWIPLDQ</sequence>
<keyword evidence="1" id="KW-0343">GTPase activation</keyword>
<protein>
    <recommendedName>
        <fullName evidence="12">C2 domain-containing protein</fullName>
    </recommendedName>
</protein>
<evidence type="ECO:0000313" key="10">
    <source>
        <dbReference type="EMBL" id="KAF2310775.1"/>
    </source>
</evidence>
<evidence type="ECO:0000259" key="8">
    <source>
        <dbReference type="PROSITE" id="PS50115"/>
    </source>
</evidence>
<evidence type="ECO:0000256" key="5">
    <source>
        <dbReference type="ARBA" id="ARBA00022837"/>
    </source>
</evidence>
<keyword evidence="11" id="KW-1185">Reference proteome</keyword>
<dbReference type="SUPFAM" id="SSF63380">
    <property type="entry name" value="Riboflavin synthase domain-like"/>
    <property type="match status" value="1"/>
</dbReference>
<dbReference type="AlphaFoldDB" id="A0A6A6ME53"/>
<dbReference type="SUPFAM" id="SSF57863">
    <property type="entry name" value="ArfGap/RecO-like zinc finger"/>
    <property type="match status" value="1"/>
</dbReference>
<dbReference type="PRINTS" id="PR00405">
    <property type="entry name" value="REVINTRACTNG"/>
</dbReference>
<dbReference type="GO" id="GO:0005543">
    <property type="term" value="F:phospholipid binding"/>
    <property type="evidence" value="ECO:0007669"/>
    <property type="project" value="InterPro"/>
</dbReference>
<evidence type="ECO:0000256" key="3">
    <source>
        <dbReference type="ARBA" id="ARBA00022771"/>
    </source>
</evidence>
<comment type="caution">
    <text evidence="10">The sequence shown here is derived from an EMBL/GenBank/DDBJ whole genome shotgun (WGS) entry which is preliminary data.</text>
</comment>
<dbReference type="Proteomes" id="UP000467840">
    <property type="component" value="Chromosome 14"/>
</dbReference>
<proteinExistence type="predicted"/>
<dbReference type="SMART" id="SM00239">
    <property type="entry name" value="C2"/>
    <property type="match status" value="1"/>
</dbReference>
<feature type="domain" description="Arf-GAP" evidence="8">
    <location>
        <begin position="307"/>
        <end position="390"/>
    </location>
</feature>
<evidence type="ECO:0008006" key="12">
    <source>
        <dbReference type="Google" id="ProtNLM"/>
    </source>
</evidence>
<dbReference type="EMBL" id="JAAGAX010000006">
    <property type="protein sequence ID" value="KAF2310775.1"/>
    <property type="molecule type" value="Genomic_DNA"/>
</dbReference>
<dbReference type="GO" id="GO:0016491">
    <property type="term" value="F:oxidoreductase activity"/>
    <property type="evidence" value="ECO:0007669"/>
    <property type="project" value="InterPro"/>
</dbReference>
<evidence type="ECO:0000256" key="1">
    <source>
        <dbReference type="ARBA" id="ARBA00022468"/>
    </source>
</evidence>
<feature type="domain" description="FAD-binding FR-type" evidence="9">
    <location>
        <begin position="112"/>
        <end position="274"/>
    </location>
</feature>
<dbReference type="Gene3D" id="2.40.30.10">
    <property type="entry name" value="Translation factors"/>
    <property type="match status" value="1"/>
</dbReference>
<dbReference type="GO" id="GO:0008270">
    <property type="term" value="F:zinc ion binding"/>
    <property type="evidence" value="ECO:0007669"/>
    <property type="project" value="UniProtKB-KW"/>
</dbReference>
<dbReference type="SMART" id="SM00105">
    <property type="entry name" value="ArfGap"/>
    <property type="match status" value="1"/>
</dbReference>
<evidence type="ECO:0000256" key="6">
    <source>
        <dbReference type="PROSITE-ProRule" id="PRU00288"/>
    </source>
</evidence>
<dbReference type="InterPro" id="IPR038508">
    <property type="entry name" value="ArfGAP_dom_sf"/>
</dbReference>
<dbReference type="PANTHER" id="PTHR46220:SF1">
    <property type="entry name" value="ADP-RIBOSYLATION FACTOR GTPASE-ACTIVATING PROTEIN AGD12"/>
    <property type="match status" value="1"/>
</dbReference>
<dbReference type="InterPro" id="IPR017938">
    <property type="entry name" value="Riboflavin_synthase-like_b-brl"/>
</dbReference>
<gene>
    <name evidence="10" type="ORF">GH714_017067</name>
</gene>
<evidence type="ECO:0000256" key="2">
    <source>
        <dbReference type="ARBA" id="ARBA00022723"/>
    </source>
</evidence>
<evidence type="ECO:0000259" key="7">
    <source>
        <dbReference type="PROSITE" id="PS50004"/>
    </source>
</evidence>
<dbReference type="InterPro" id="IPR035892">
    <property type="entry name" value="C2_domain_sf"/>
</dbReference>
<accession>A0A6A6ME53</accession>
<dbReference type="Pfam" id="PF00168">
    <property type="entry name" value="C2"/>
    <property type="match status" value="1"/>
</dbReference>
<keyword evidence="3 6" id="KW-0863">Zinc-finger</keyword>
<dbReference type="PROSITE" id="PS51384">
    <property type="entry name" value="FAD_FR"/>
    <property type="match status" value="1"/>
</dbReference>